<proteinExistence type="predicted"/>
<dbReference type="GO" id="GO:0016491">
    <property type="term" value="F:oxidoreductase activity"/>
    <property type="evidence" value="ECO:0007669"/>
    <property type="project" value="TreeGrafter"/>
</dbReference>
<organism evidence="3">
    <name type="scientific">hydrothermal vent metagenome</name>
    <dbReference type="NCBI Taxonomy" id="652676"/>
    <lineage>
        <taxon>unclassified sequences</taxon>
        <taxon>metagenomes</taxon>
        <taxon>ecological metagenomes</taxon>
    </lineage>
</organism>
<name>A0A3B1BQ30_9ZZZZ</name>
<keyword evidence="1" id="KW-0732">Signal</keyword>
<dbReference type="SUPFAM" id="SSF48695">
    <property type="entry name" value="Multiheme cytochromes"/>
    <property type="match status" value="3"/>
</dbReference>
<dbReference type="Gene3D" id="3.90.10.10">
    <property type="entry name" value="Cytochrome C3"/>
    <property type="match status" value="7"/>
</dbReference>
<dbReference type="EMBL" id="UOGE01000050">
    <property type="protein sequence ID" value="VAX20049.1"/>
    <property type="molecule type" value="Genomic_DNA"/>
</dbReference>
<protein>
    <submittedName>
        <fullName evidence="3">Cytochrome c family protein</fullName>
    </submittedName>
</protein>
<gene>
    <name evidence="3" type="ORF">MNBD_NITROSPINAE02-1393</name>
</gene>
<dbReference type="Pfam" id="PF14522">
    <property type="entry name" value="Cytochrome_C7"/>
    <property type="match status" value="1"/>
</dbReference>
<feature type="domain" description="Cytochrome c7-like" evidence="2">
    <location>
        <begin position="165"/>
        <end position="230"/>
    </location>
</feature>
<accession>A0A3B1BQ30</accession>
<dbReference type="InterPro" id="IPR051829">
    <property type="entry name" value="Multiheme_Cytochr_ET"/>
</dbReference>
<evidence type="ECO:0000256" key="1">
    <source>
        <dbReference type="ARBA" id="ARBA00022729"/>
    </source>
</evidence>
<dbReference type="AlphaFoldDB" id="A0A3B1BQ30"/>
<reference evidence="3" key="1">
    <citation type="submission" date="2018-06" db="EMBL/GenBank/DDBJ databases">
        <authorList>
            <person name="Zhirakovskaya E."/>
        </authorList>
    </citation>
    <scope>NUCLEOTIDE SEQUENCE</scope>
</reference>
<dbReference type="InterPro" id="IPR029467">
    <property type="entry name" value="Cyt_c7-like"/>
</dbReference>
<dbReference type="InterPro" id="IPR036280">
    <property type="entry name" value="Multihaem_cyt_sf"/>
</dbReference>
<sequence>MKIRGAFWWLFAIAMLGLSLSSSPHAYGQGLGRFLSPGDLSSLHSEAQGLANCTKCHTLGGDLPERLCLECHEGIGARLEKNRGYHATLTDKKCFECHSDHKGAGYSMVRWNEKKFDHGDRNTGYALRGKHAKIKCRDCHKAKTGKGSKTYLLKSSGCLTCHGDIHKKTLGQQCEDCHNEKTWKGADVRFDHGKTEYPLEGKHARVKCADCHRVKGIFKVRKFSTCVTCHVERDTHKGALGPRCEECHNETSWKVLNAKFNHSKTKYPLKGKHNRVNCDDCHKKRKKGIFKVAKFSTCDASGCHDTPRRGFIHKRQFKERLCTDCHTEDGWKPALFKHDSPEYKGFKLHGRHADTKCEKCHAKKSGKTAIYRPLESQTCDAAGCHDTKGRGDIHGKQFSDRECTDCHTEDGWKPALFKHDSPEYKGFKLHGRHADTKCEKCHQNSAWKPLAQKCFDCHTKDDKHKGRFGAKCEQCHDEKTWKTEKFAHAAIGFRLEGAHKGLRCEDCHQPGKEALGDGEDCAQCHTDPHLNQFGNFCSDCHSANTWEPARFRHSHTGFRLEGAHRATDCESCHKDRVYRNTPVDCYSCHQNSFLGSQSAIHSPSNINCEDCHRAYSWDVVGARNIHSAMTFSGAHKAVESSCNKCHQPGSGALLYPGATFESDCETCHQADYGRIHANGDPPGVAACPQTCALCHNTSTFFGAREIVRCD</sequence>
<evidence type="ECO:0000313" key="3">
    <source>
        <dbReference type="EMBL" id="VAX20049.1"/>
    </source>
</evidence>
<dbReference type="PANTHER" id="PTHR35038:SF5">
    <property type="entry name" value="CYTOCHROME C-TYPE PROTEIN NRFB"/>
    <property type="match status" value="1"/>
</dbReference>
<evidence type="ECO:0000259" key="2">
    <source>
        <dbReference type="Pfam" id="PF14522"/>
    </source>
</evidence>
<dbReference type="PANTHER" id="PTHR35038">
    <property type="entry name" value="DISSIMILATORY SULFITE REDUCTASE SIRA"/>
    <property type="match status" value="1"/>
</dbReference>